<evidence type="ECO:0000256" key="1">
    <source>
        <dbReference type="ARBA" id="ARBA00003814"/>
    </source>
</evidence>
<comment type="catalytic activity">
    <reaction evidence="8 10 11">
        <text>2-(2-carboxy-4-methylthiazol-5-yl)ethyl phosphate + 4-amino-2-methyl-5-(diphosphooxymethyl)pyrimidine + 2 H(+) = thiamine phosphate + CO2 + diphosphate</text>
        <dbReference type="Rhea" id="RHEA:47848"/>
        <dbReference type="ChEBI" id="CHEBI:15378"/>
        <dbReference type="ChEBI" id="CHEBI:16526"/>
        <dbReference type="ChEBI" id="CHEBI:33019"/>
        <dbReference type="ChEBI" id="CHEBI:37575"/>
        <dbReference type="ChEBI" id="CHEBI:57841"/>
        <dbReference type="ChEBI" id="CHEBI:62890"/>
        <dbReference type="EC" id="2.5.1.3"/>
    </reaction>
</comment>
<comment type="caution">
    <text evidence="10">Lacks conserved residue(s) required for the propagation of feature annotation.</text>
</comment>
<dbReference type="EMBL" id="JACZDF010000005">
    <property type="protein sequence ID" value="MBD9699919.1"/>
    <property type="molecule type" value="Genomic_DNA"/>
</dbReference>
<evidence type="ECO:0000313" key="15">
    <source>
        <dbReference type="Proteomes" id="UP000642107"/>
    </source>
</evidence>
<dbReference type="SUPFAM" id="SSF51391">
    <property type="entry name" value="Thiamin phosphate synthase"/>
    <property type="match status" value="1"/>
</dbReference>
<comment type="caution">
    <text evidence="14">The sequence shown here is derived from an EMBL/GenBank/DDBJ whole genome shotgun (WGS) entry which is preliminary data.</text>
</comment>
<dbReference type="InterPro" id="IPR034291">
    <property type="entry name" value="TMP_synthase"/>
</dbReference>
<comment type="cofactor">
    <cofactor evidence="10">
        <name>Mg(2+)</name>
        <dbReference type="ChEBI" id="CHEBI:18420"/>
    </cofactor>
    <text evidence="10">Binds 1 Mg(2+) ion per subunit.</text>
</comment>
<comment type="pathway">
    <text evidence="2 10 12">Cofactor biosynthesis; thiamine diphosphate biosynthesis; thiamine phosphate from 4-amino-2-methyl-5-diphosphomethylpyrimidine and 4-methyl-5-(2-phosphoethyl)-thiazole: step 1/1.</text>
</comment>
<evidence type="ECO:0000256" key="3">
    <source>
        <dbReference type="ARBA" id="ARBA00022679"/>
    </source>
</evidence>
<comment type="function">
    <text evidence="1 10">Condenses 4-methyl-5-(beta-hydroxyethyl)thiazole monophosphate (THZ-P) and 2-methyl-4-amino-5-hydroxymethyl pyrimidine pyrophosphate (HMP-PP) to form thiamine monophosphate (TMP).</text>
</comment>
<dbReference type="PANTHER" id="PTHR20857">
    <property type="entry name" value="THIAMINE-PHOSPHATE PYROPHOSPHORYLASE"/>
    <property type="match status" value="1"/>
</dbReference>
<feature type="binding site" evidence="10">
    <location>
        <position position="71"/>
    </location>
    <ligand>
        <name>4-amino-2-methyl-5-(diphosphooxymethyl)pyrimidine</name>
        <dbReference type="ChEBI" id="CHEBI:57841"/>
    </ligand>
</feature>
<accession>A0ABR9DRZ0</accession>
<feature type="binding site" evidence="10">
    <location>
        <position position="174"/>
    </location>
    <ligand>
        <name>2-[(2R,5Z)-2-carboxy-4-methylthiazol-5(2H)-ylidene]ethyl phosphate</name>
        <dbReference type="ChEBI" id="CHEBI:62899"/>
    </ligand>
</feature>
<dbReference type="GO" id="GO:0004789">
    <property type="term" value="F:thiamine-phosphate diphosphorylase activity"/>
    <property type="evidence" value="ECO:0007669"/>
    <property type="project" value="UniProtKB-EC"/>
</dbReference>
<evidence type="ECO:0000256" key="12">
    <source>
        <dbReference type="RuleBase" id="RU004253"/>
    </source>
</evidence>
<dbReference type="PANTHER" id="PTHR20857:SF15">
    <property type="entry name" value="THIAMINE-PHOSPHATE SYNTHASE"/>
    <property type="match status" value="1"/>
</dbReference>
<dbReference type="Gene3D" id="3.20.20.70">
    <property type="entry name" value="Aldolase class I"/>
    <property type="match status" value="1"/>
</dbReference>
<dbReference type="EC" id="2.5.1.3" evidence="10"/>
<evidence type="ECO:0000256" key="9">
    <source>
        <dbReference type="ARBA" id="ARBA00047883"/>
    </source>
</evidence>
<keyword evidence="4 10" id="KW-0479">Metal-binding</keyword>
<dbReference type="NCBIfam" id="TIGR00693">
    <property type="entry name" value="thiE"/>
    <property type="match status" value="1"/>
</dbReference>
<dbReference type="InterPro" id="IPR036206">
    <property type="entry name" value="ThiamineP_synth_sf"/>
</dbReference>
<feature type="binding site" evidence="10">
    <location>
        <begin position="143"/>
        <end position="145"/>
    </location>
    <ligand>
        <name>2-[(2R,5Z)-2-carboxy-4-methylthiazol-5(2H)-ylidene]ethyl phosphate</name>
        <dbReference type="ChEBI" id="CHEBI:62899"/>
    </ligand>
</feature>
<keyword evidence="15" id="KW-1185">Reference proteome</keyword>
<feature type="binding site" evidence="10">
    <location>
        <begin position="40"/>
        <end position="44"/>
    </location>
    <ligand>
        <name>4-amino-2-methyl-5-(diphosphooxymethyl)pyrimidine</name>
        <dbReference type="ChEBI" id="CHEBI:57841"/>
    </ligand>
</feature>
<evidence type="ECO:0000256" key="6">
    <source>
        <dbReference type="ARBA" id="ARBA00022977"/>
    </source>
</evidence>
<keyword evidence="3 10" id="KW-0808">Transferase</keyword>
<dbReference type="Proteomes" id="UP000642107">
    <property type="component" value="Unassembled WGS sequence"/>
</dbReference>
<dbReference type="InterPro" id="IPR013785">
    <property type="entry name" value="Aldolase_TIM"/>
</dbReference>
<feature type="binding site" evidence="10">
    <location>
        <position position="72"/>
    </location>
    <ligand>
        <name>Mg(2+)</name>
        <dbReference type="ChEBI" id="CHEBI:18420"/>
    </ligand>
</feature>
<feature type="domain" description="Thiamine phosphate synthase/TenI" evidence="13">
    <location>
        <begin position="8"/>
        <end position="197"/>
    </location>
</feature>
<evidence type="ECO:0000256" key="8">
    <source>
        <dbReference type="ARBA" id="ARBA00047851"/>
    </source>
</evidence>
<comment type="similarity">
    <text evidence="10 11">Belongs to the thiamine-phosphate synthase family.</text>
</comment>
<comment type="catalytic activity">
    <reaction evidence="9 10 11">
        <text>2-[(2R,5Z)-2-carboxy-4-methylthiazol-5(2H)-ylidene]ethyl phosphate + 4-amino-2-methyl-5-(diphosphooxymethyl)pyrimidine + 2 H(+) = thiamine phosphate + CO2 + diphosphate</text>
        <dbReference type="Rhea" id="RHEA:47844"/>
        <dbReference type="ChEBI" id="CHEBI:15378"/>
        <dbReference type="ChEBI" id="CHEBI:16526"/>
        <dbReference type="ChEBI" id="CHEBI:33019"/>
        <dbReference type="ChEBI" id="CHEBI:37575"/>
        <dbReference type="ChEBI" id="CHEBI:57841"/>
        <dbReference type="ChEBI" id="CHEBI:62899"/>
        <dbReference type="EC" id="2.5.1.3"/>
    </reaction>
</comment>
<proteinExistence type="inferred from homology"/>
<keyword evidence="6 10" id="KW-0784">Thiamine biosynthesis</keyword>
<feature type="binding site" evidence="10">
    <location>
        <position position="96"/>
    </location>
    <ligand>
        <name>Mg(2+)</name>
        <dbReference type="ChEBI" id="CHEBI:18420"/>
    </ligand>
</feature>
<sequence length="220" mass="21822">MRPLDLSVYLVTDADAAGRAGRDLVATVHAAAAGGITAVQVRDKRASARELLELTLALARVVPPHVALLINDRVDVFCAARRRVPSLAGVHIGQSDLPLVDVRALVGADAVVGVTASTDEHLMAAAASAARVDYVGIGTVRATATKPDAPAPLGIDGIVRQAASVGVPTVAIGGIRLDDVAPLRAGGLAGVAVASAICAAADPAATAQAFAAAARTGAAA</sequence>
<evidence type="ECO:0000259" key="13">
    <source>
        <dbReference type="Pfam" id="PF02581"/>
    </source>
</evidence>
<dbReference type="RefSeq" id="WP_192280582.1">
    <property type="nucleotide sequence ID" value="NZ_JACZDF010000005.1"/>
</dbReference>
<keyword evidence="5 10" id="KW-0460">Magnesium</keyword>
<dbReference type="HAMAP" id="MF_00097">
    <property type="entry name" value="TMP_synthase"/>
    <property type="match status" value="1"/>
</dbReference>
<dbReference type="CDD" id="cd00564">
    <property type="entry name" value="TMP_TenI"/>
    <property type="match status" value="1"/>
</dbReference>
<feature type="binding site" evidence="10">
    <location>
        <position position="146"/>
    </location>
    <ligand>
        <name>4-amino-2-methyl-5-(diphosphooxymethyl)pyrimidine</name>
        <dbReference type="ChEBI" id="CHEBI:57841"/>
    </ligand>
</feature>
<name>A0ABR9DRZ0_9MICO</name>
<dbReference type="InterPro" id="IPR022998">
    <property type="entry name" value="ThiamineP_synth_TenI"/>
</dbReference>
<reference evidence="14 15" key="1">
    <citation type="submission" date="2020-09" db="EMBL/GenBank/DDBJ databases">
        <title>Flavimobilis rhizosphaerae sp. nov., isolated from rhizosphere soil of Spartina alterniflora.</title>
        <authorList>
            <person name="Hanqin C."/>
        </authorList>
    </citation>
    <scope>NUCLEOTIDE SEQUENCE [LARGE SCALE GENOMIC DNA]</scope>
    <source>
        <strain evidence="14 15">GY 10621</strain>
    </source>
</reference>
<evidence type="ECO:0000256" key="11">
    <source>
        <dbReference type="RuleBase" id="RU003826"/>
    </source>
</evidence>
<evidence type="ECO:0000256" key="2">
    <source>
        <dbReference type="ARBA" id="ARBA00005165"/>
    </source>
</evidence>
<evidence type="ECO:0000256" key="5">
    <source>
        <dbReference type="ARBA" id="ARBA00022842"/>
    </source>
</evidence>
<evidence type="ECO:0000256" key="7">
    <source>
        <dbReference type="ARBA" id="ARBA00047334"/>
    </source>
</evidence>
<evidence type="ECO:0000256" key="4">
    <source>
        <dbReference type="ARBA" id="ARBA00022723"/>
    </source>
</evidence>
<gene>
    <name evidence="10 14" type="primary">thiE</name>
    <name evidence="14" type="ORF">IGS67_10510</name>
</gene>
<evidence type="ECO:0000313" key="14">
    <source>
        <dbReference type="EMBL" id="MBD9699919.1"/>
    </source>
</evidence>
<dbReference type="Pfam" id="PF02581">
    <property type="entry name" value="TMP-TENI"/>
    <property type="match status" value="1"/>
</dbReference>
<comment type="catalytic activity">
    <reaction evidence="7 10 11">
        <text>4-methyl-5-(2-phosphooxyethyl)-thiazole + 4-amino-2-methyl-5-(diphosphooxymethyl)pyrimidine + H(+) = thiamine phosphate + diphosphate</text>
        <dbReference type="Rhea" id="RHEA:22328"/>
        <dbReference type="ChEBI" id="CHEBI:15378"/>
        <dbReference type="ChEBI" id="CHEBI:33019"/>
        <dbReference type="ChEBI" id="CHEBI:37575"/>
        <dbReference type="ChEBI" id="CHEBI:57841"/>
        <dbReference type="ChEBI" id="CHEBI:58296"/>
        <dbReference type="EC" id="2.5.1.3"/>
    </reaction>
</comment>
<evidence type="ECO:0000256" key="10">
    <source>
        <dbReference type="HAMAP-Rule" id="MF_00097"/>
    </source>
</evidence>
<protein>
    <recommendedName>
        <fullName evidence="10">Thiamine-phosphate synthase</fullName>
        <shortName evidence="10">TP synthase</shortName>
        <shortName evidence="10">TPS</shortName>
        <ecNumber evidence="10">2.5.1.3</ecNumber>
    </recommendedName>
    <alternativeName>
        <fullName evidence="10">Thiamine-phosphate pyrophosphorylase</fullName>
        <shortName evidence="10">TMP pyrophosphorylase</shortName>
        <shortName evidence="10">TMP-PPase</shortName>
    </alternativeName>
</protein>
<organism evidence="14 15">
    <name type="scientific">Flavimobilis rhizosphaerae</name>
    <dbReference type="NCBI Taxonomy" id="2775421"/>
    <lineage>
        <taxon>Bacteria</taxon>
        <taxon>Bacillati</taxon>
        <taxon>Actinomycetota</taxon>
        <taxon>Actinomycetes</taxon>
        <taxon>Micrococcales</taxon>
        <taxon>Jonesiaceae</taxon>
        <taxon>Flavimobilis</taxon>
    </lineage>
</organism>
<feature type="binding site" evidence="10">
    <location>
        <position position="115"/>
    </location>
    <ligand>
        <name>4-amino-2-methyl-5-(diphosphooxymethyl)pyrimidine</name>
        <dbReference type="ChEBI" id="CHEBI:57841"/>
    </ligand>
</feature>